<dbReference type="Gene3D" id="3.50.50.60">
    <property type="entry name" value="FAD/NAD(P)-binding domain"/>
    <property type="match status" value="2"/>
</dbReference>
<dbReference type="PANTHER" id="PTHR43429:SF3">
    <property type="entry name" value="NITRITE REDUCTASE [NAD(P)H]"/>
    <property type="match status" value="1"/>
</dbReference>
<dbReference type="InterPro" id="IPR036188">
    <property type="entry name" value="FAD/NAD-bd_sf"/>
</dbReference>
<dbReference type="InterPro" id="IPR050260">
    <property type="entry name" value="FAD-bd_OxRdtase"/>
</dbReference>
<name>A0A3D5N551_9PROT</name>
<dbReference type="SUPFAM" id="SSF51905">
    <property type="entry name" value="FAD/NAD(P)-binding domain"/>
    <property type="match status" value="1"/>
</dbReference>
<dbReference type="PANTHER" id="PTHR43429">
    <property type="entry name" value="PYRIDINE NUCLEOTIDE-DISULFIDE OXIDOREDUCTASE DOMAIN-CONTAINING"/>
    <property type="match status" value="1"/>
</dbReference>
<dbReference type="RefSeq" id="WP_277276738.1">
    <property type="nucleotide sequence ID" value="NZ_DPOP01000042.1"/>
</dbReference>
<dbReference type="PRINTS" id="PR00368">
    <property type="entry name" value="FADPNR"/>
</dbReference>
<evidence type="ECO:0000256" key="2">
    <source>
        <dbReference type="ARBA" id="ARBA00006442"/>
    </source>
</evidence>
<dbReference type="InterPro" id="IPR023753">
    <property type="entry name" value="FAD/NAD-binding_dom"/>
</dbReference>
<comment type="caution">
    <text evidence="6">The sequence shown here is derived from an EMBL/GenBank/DDBJ whole genome shotgun (WGS) entry which is preliminary data.</text>
</comment>
<keyword evidence="4" id="KW-0274">FAD</keyword>
<evidence type="ECO:0000256" key="4">
    <source>
        <dbReference type="ARBA" id="ARBA00022827"/>
    </source>
</evidence>
<feature type="non-terminal residue" evidence="6">
    <location>
        <position position="1"/>
    </location>
</feature>
<dbReference type="Proteomes" id="UP000264179">
    <property type="component" value="Unassembled WGS sequence"/>
</dbReference>
<keyword evidence="3" id="KW-0285">Flavoprotein</keyword>
<dbReference type="Pfam" id="PF07992">
    <property type="entry name" value="Pyr_redox_2"/>
    <property type="match status" value="1"/>
</dbReference>
<protein>
    <submittedName>
        <fullName evidence="6">Nitrite reductase large subunit</fullName>
    </submittedName>
</protein>
<proteinExistence type="inferred from homology"/>
<comment type="similarity">
    <text evidence="2">Belongs to the FAD-dependent oxidoreductase family.</text>
</comment>
<dbReference type="AlphaFoldDB" id="A0A3D5N551"/>
<dbReference type="GO" id="GO:0016491">
    <property type="term" value="F:oxidoreductase activity"/>
    <property type="evidence" value="ECO:0007669"/>
    <property type="project" value="InterPro"/>
</dbReference>
<accession>A0A3D5N551</accession>
<evidence type="ECO:0000256" key="3">
    <source>
        <dbReference type="ARBA" id="ARBA00022630"/>
    </source>
</evidence>
<dbReference type="EMBL" id="DPOP01000042">
    <property type="protein sequence ID" value="HCW66497.1"/>
    <property type="molecule type" value="Genomic_DNA"/>
</dbReference>
<sequence length="144" mass="15312">QARGMNVTVLHLAGHVMERQLDPSAGYLLAQELERRGIKVITAADTGEIVGTENVTGVRLKDGTMIPADLVVMAVGIRPNGRLATDAGLTVERGIVVDDVMTTSDPAVFAVGECVQHRGQCYGLVAPLFEMAKSCADHLVEIET</sequence>
<feature type="domain" description="FAD/NAD(P)-binding" evidence="5">
    <location>
        <begin position="4"/>
        <end position="118"/>
    </location>
</feature>
<evidence type="ECO:0000313" key="7">
    <source>
        <dbReference type="Proteomes" id="UP000264179"/>
    </source>
</evidence>
<feature type="non-terminal residue" evidence="6">
    <location>
        <position position="144"/>
    </location>
</feature>
<evidence type="ECO:0000313" key="6">
    <source>
        <dbReference type="EMBL" id="HCW66497.1"/>
    </source>
</evidence>
<gene>
    <name evidence="6" type="ORF">DHR80_04640</name>
</gene>
<comment type="cofactor">
    <cofactor evidence="1">
        <name>FAD</name>
        <dbReference type="ChEBI" id="CHEBI:57692"/>
    </cofactor>
</comment>
<reference evidence="6 7" key="1">
    <citation type="journal article" date="2018" name="Nat. Biotechnol.">
        <title>A standardized bacterial taxonomy based on genome phylogeny substantially revises the tree of life.</title>
        <authorList>
            <person name="Parks D.H."/>
            <person name="Chuvochina M."/>
            <person name="Waite D.W."/>
            <person name="Rinke C."/>
            <person name="Skarshewski A."/>
            <person name="Chaumeil P.A."/>
            <person name="Hugenholtz P."/>
        </authorList>
    </citation>
    <scope>NUCLEOTIDE SEQUENCE [LARGE SCALE GENOMIC DNA]</scope>
    <source>
        <strain evidence="6">UBA9881</strain>
    </source>
</reference>
<evidence type="ECO:0000259" key="5">
    <source>
        <dbReference type="Pfam" id="PF07992"/>
    </source>
</evidence>
<evidence type="ECO:0000256" key="1">
    <source>
        <dbReference type="ARBA" id="ARBA00001974"/>
    </source>
</evidence>
<organism evidence="6 7">
    <name type="scientific">Thalassospira lucentensis</name>
    <dbReference type="NCBI Taxonomy" id="168935"/>
    <lineage>
        <taxon>Bacteria</taxon>
        <taxon>Pseudomonadati</taxon>
        <taxon>Pseudomonadota</taxon>
        <taxon>Alphaproteobacteria</taxon>
        <taxon>Rhodospirillales</taxon>
        <taxon>Thalassospiraceae</taxon>
        <taxon>Thalassospira</taxon>
    </lineage>
</organism>